<evidence type="ECO:0000259" key="1">
    <source>
        <dbReference type="PROSITE" id="PS50943"/>
    </source>
</evidence>
<feature type="domain" description="HTH cro/C1-type" evidence="1">
    <location>
        <begin position="7"/>
        <end position="62"/>
    </location>
</feature>
<dbReference type="PROSITE" id="PS50943">
    <property type="entry name" value="HTH_CROC1"/>
    <property type="match status" value="1"/>
</dbReference>
<dbReference type="EMBL" id="BK014792">
    <property type="protein sequence ID" value="DAD75891.1"/>
    <property type="molecule type" value="Genomic_DNA"/>
</dbReference>
<dbReference type="SMART" id="SM00530">
    <property type="entry name" value="HTH_XRE"/>
    <property type="match status" value="1"/>
</dbReference>
<proteinExistence type="predicted"/>
<dbReference type="Pfam" id="PF01381">
    <property type="entry name" value="HTH_3"/>
    <property type="match status" value="1"/>
</dbReference>
<dbReference type="CDD" id="cd00093">
    <property type="entry name" value="HTH_XRE"/>
    <property type="match status" value="1"/>
</dbReference>
<dbReference type="InterPro" id="IPR010982">
    <property type="entry name" value="Lambda_DNA-bd_dom_sf"/>
</dbReference>
<dbReference type="Gene3D" id="1.10.260.40">
    <property type="entry name" value="lambda repressor-like DNA-binding domains"/>
    <property type="match status" value="1"/>
</dbReference>
<dbReference type="InterPro" id="IPR001387">
    <property type="entry name" value="Cro/C1-type_HTH"/>
</dbReference>
<accession>A0A8S5M1E3</accession>
<protein>
    <submittedName>
        <fullName evidence="2">Repressor protein</fullName>
    </submittedName>
</protein>
<dbReference type="GO" id="GO:0003677">
    <property type="term" value="F:DNA binding"/>
    <property type="evidence" value="ECO:0007669"/>
    <property type="project" value="InterPro"/>
</dbReference>
<evidence type="ECO:0000313" key="2">
    <source>
        <dbReference type="EMBL" id="DAD75891.1"/>
    </source>
</evidence>
<dbReference type="SUPFAM" id="SSF47413">
    <property type="entry name" value="lambda repressor-like DNA-binding domains"/>
    <property type="match status" value="1"/>
</dbReference>
<reference evidence="2" key="1">
    <citation type="journal article" date="2021" name="Proc. Natl. Acad. Sci. U.S.A.">
        <title>A Catalog of Tens of Thousands of Viruses from Human Metagenomes Reveals Hidden Associations with Chronic Diseases.</title>
        <authorList>
            <person name="Tisza M.J."/>
            <person name="Buck C.B."/>
        </authorList>
    </citation>
    <scope>NUCLEOTIDE SEQUENCE</scope>
    <source>
        <strain evidence="2">CtLAw30</strain>
    </source>
</reference>
<sequence length="179" mass="20782">MTTGERIKEIRNKLGISQVDFADKINVSKQTLYKYENNIITNIPSDKIEAAAQLANVSPAYLMGWTTEKSSPIATIHDQLNKQEKRINTFVQLFRLHGYTVETSENTVKISKDSNYCILTQKEFATLLNRCYKDFEYNISRYMDEYDSKMAVAAHERTDIEVTDKMKKHDDDIMDDDDF</sequence>
<name>A0A8S5M1E3_9CAUD</name>
<organism evidence="2">
    <name type="scientific">Siphoviridae sp. ctLAw30</name>
    <dbReference type="NCBI Taxonomy" id="2826249"/>
    <lineage>
        <taxon>Viruses</taxon>
        <taxon>Duplodnaviria</taxon>
        <taxon>Heunggongvirae</taxon>
        <taxon>Uroviricota</taxon>
        <taxon>Caudoviricetes</taxon>
    </lineage>
</organism>